<evidence type="ECO:0000313" key="2">
    <source>
        <dbReference type="Proteomes" id="UP001519460"/>
    </source>
</evidence>
<dbReference type="AlphaFoldDB" id="A0ABD0J7T7"/>
<protein>
    <submittedName>
        <fullName evidence="1">Uncharacterized protein</fullName>
    </submittedName>
</protein>
<reference evidence="1 2" key="1">
    <citation type="journal article" date="2023" name="Sci. Data">
        <title>Genome assembly of the Korean intertidal mud-creeper Batillaria attramentaria.</title>
        <authorList>
            <person name="Patra A.K."/>
            <person name="Ho P.T."/>
            <person name="Jun S."/>
            <person name="Lee S.J."/>
            <person name="Kim Y."/>
            <person name="Won Y.J."/>
        </authorList>
    </citation>
    <scope>NUCLEOTIDE SEQUENCE [LARGE SCALE GENOMIC DNA]</scope>
    <source>
        <strain evidence="1">Wonlab-2016</strain>
    </source>
</reference>
<dbReference type="Proteomes" id="UP001519460">
    <property type="component" value="Unassembled WGS sequence"/>
</dbReference>
<accession>A0ABD0J7T7</accession>
<comment type="caution">
    <text evidence="1">The sequence shown here is derived from an EMBL/GenBank/DDBJ whole genome shotgun (WGS) entry which is preliminary data.</text>
</comment>
<organism evidence="1 2">
    <name type="scientific">Batillaria attramentaria</name>
    <dbReference type="NCBI Taxonomy" id="370345"/>
    <lineage>
        <taxon>Eukaryota</taxon>
        <taxon>Metazoa</taxon>
        <taxon>Spiralia</taxon>
        <taxon>Lophotrochozoa</taxon>
        <taxon>Mollusca</taxon>
        <taxon>Gastropoda</taxon>
        <taxon>Caenogastropoda</taxon>
        <taxon>Sorbeoconcha</taxon>
        <taxon>Cerithioidea</taxon>
        <taxon>Batillariidae</taxon>
        <taxon>Batillaria</taxon>
    </lineage>
</organism>
<evidence type="ECO:0000313" key="1">
    <source>
        <dbReference type="EMBL" id="KAK7465093.1"/>
    </source>
</evidence>
<dbReference type="EMBL" id="JACVVK020000578">
    <property type="protein sequence ID" value="KAK7465093.1"/>
    <property type="molecule type" value="Genomic_DNA"/>
</dbReference>
<sequence length="119" mass="14081">MMTVLMFIYYNRSGNSRHCSLQYIDNLLPASAWKTHKHVYTPAIRPAVQPQETVTGFLRDSAFFSLDEQYHSHLEEVLKYLSNWRCFSPFPWMSTSLLCWLVRHVKSQRASGWQSDEYD</sequence>
<gene>
    <name evidence="1" type="ORF">BaRGS_00037751</name>
</gene>
<name>A0ABD0J7T7_9CAEN</name>
<proteinExistence type="predicted"/>
<keyword evidence="2" id="KW-1185">Reference proteome</keyword>